<dbReference type="Proteomes" id="UP001390963">
    <property type="component" value="Unassembled WGS sequence"/>
</dbReference>
<evidence type="ECO:0000313" key="4">
    <source>
        <dbReference type="EMBL" id="MEM0518966.1"/>
    </source>
</evidence>
<evidence type="ECO:0000256" key="2">
    <source>
        <dbReference type="SAM" id="SignalP"/>
    </source>
</evidence>
<dbReference type="Proteomes" id="UP001388259">
    <property type="component" value="Unassembled WGS sequence"/>
</dbReference>
<protein>
    <submittedName>
        <fullName evidence="4">T9SS type A sorting domain-containing protein</fullName>
    </submittedName>
</protein>
<dbReference type="SUPFAM" id="SSF63825">
    <property type="entry name" value="YWTD domain"/>
    <property type="match status" value="1"/>
</dbReference>
<dbReference type="NCBIfam" id="TIGR04183">
    <property type="entry name" value="Por_Secre_tail"/>
    <property type="match status" value="1"/>
</dbReference>
<feature type="domain" description="Secretion system C-terminal sorting" evidence="3">
    <location>
        <begin position="281"/>
        <end position="343"/>
    </location>
</feature>
<dbReference type="Pfam" id="PF18962">
    <property type="entry name" value="Por_Secre_tail"/>
    <property type="match status" value="1"/>
</dbReference>
<dbReference type="AlphaFoldDB" id="A0AB35YUH0"/>
<evidence type="ECO:0000313" key="5">
    <source>
        <dbReference type="EMBL" id="MEM0574047.1"/>
    </source>
</evidence>
<proteinExistence type="predicted"/>
<dbReference type="EMBL" id="JAZBJM010000008">
    <property type="protein sequence ID" value="MEM0518966.1"/>
    <property type="molecule type" value="Genomic_DNA"/>
</dbReference>
<reference evidence="4 7" key="1">
    <citation type="submission" date="2024-01" db="EMBL/GenBank/DDBJ databases">
        <title>Aequorivita flavus sp. nov., isolated from deep-sea sediment.</title>
        <authorList>
            <person name="Chen X."/>
        </authorList>
    </citation>
    <scope>NUCLEOTIDE SEQUENCE</scope>
    <source>
        <strain evidence="4">MCCC 1A16923</strain>
        <strain evidence="5 7">MCCC 1A16935</strain>
    </source>
</reference>
<keyword evidence="1 2" id="KW-0732">Signal</keyword>
<accession>A0AB35YUH0</accession>
<dbReference type="EMBL" id="JBANCF010000009">
    <property type="protein sequence ID" value="MEM0574047.1"/>
    <property type="molecule type" value="Genomic_DNA"/>
</dbReference>
<sequence length="347" mass="37500">MRTLYTFIAVLFLNILICPAQVTDVVTGINDPSRLLLDGNTLYYCTGSEIFKIDVTENSPTPISVLSGLNGVVGMTVDGNTLYFSEFNAGSISKIDLTDPNPTKETVIDGLNTPATIYLSGTTMYYSDANDNVVNKFDVTDPNPTTVLVATSNVNFSPTGLALQGDILYMGQGQANRVSKVDVTSGVTQPVDVVTGVQRPLGIRIVGNNLFMAEYIGNKVSIKNLTAGSGTAEDVVTGIDKPTDIEIWGNTLFIMERGANRIVKMELQLGVMEFNANRITLFPNPTSAFIEISNLRETTNYIIYAIDGSQVGTGTINPKEKIDVSNLSSGSYFLRTEHGAMAKFIKK</sequence>
<feature type="chain" id="PRO_5044314155" evidence="2">
    <location>
        <begin position="23"/>
        <end position="347"/>
    </location>
</feature>
<feature type="signal peptide" evidence="2">
    <location>
        <begin position="1"/>
        <end position="22"/>
    </location>
</feature>
<organism evidence="4 6">
    <name type="scientific">Aequorivita flava</name>
    <dbReference type="NCBI Taxonomy" id="3114371"/>
    <lineage>
        <taxon>Bacteria</taxon>
        <taxon>Pseudomonadati</taxon>
        <taxon>Bacteroidota</taxon>
        <taxon>Flavobacteriia</taxon>
        <taxon>Flavobacteriales</taxon>
        <taxon>Flavobacteriaceae</taxon>
        <taxon>Aequorivita</taxon>
    </lineage>
</organism>
<evidence type="ECO:0000256" key="1">
    <source>
        <dbReference type="ARBA" id="ARBA00022729"/>
    </source>
</evidence>
<name>A0AB35YUH0_9FLAO</name>
<dbReference type="InterPro" id="IPR026444">
    <property type="entry name" value="Secre_tail"/>
</dbReference>
<evidence type="ECO:0000259" key="3">
    <source>
        <dbReference type="Pfam" id="PF18962"/>
    </source>
</evidence>
<evidence type="ECO:0000313" key="7">
    <source>
        <dbReference type="Proteomes" id="UP001390963"/>
    </source>
</evidence>
<dbReference type="Gene3D" id="2.130.10.10">
    <property type="entry name" value="YVTN repeat-like/Quinoprotein amine dehydrogenase"/>
    <property type="match status" value="1"/>
</dbReference>
<evidence type="ECO:0000313" key="6">
    <source>
        <dbReference type="Proteomes" id="UP001388259"/>
    </source>
</evidence>
<dbReference type="RefSeq" id="WP_342687622.1">
    <property type="nucleotide sequence ID" value="NZ_JAZBJM010000008.1"/>
</dbReference>
<keyword evidence="7" id="KW-1185">Reference proteome</keyword>
<gene>
    <name evidence="5" type="ORF">VZD24_11000</name>
    <name evidence="4" type="ORF">VZD85_11415</name>
</gene>
<dbReference type="InterPro" id="IPR015943">
    <property type="entry name" value="WD40/YVTN_repeat-like_dom_sf"/>
</dbReference>
<comment type="caution">
    <text evidence="4">The sequence shown here is derived from an EMBL/GenBank/DDBJ whole genome shotgun (WGS) entry which is preliminary data.</text>
</comment>